<keyword evidence="2" id="KW-1185">Reference proteome</keyword>
<protein>
    <submittedName>
        <fullName evidence="1">Uncharacterized protein</fullName>
    </submittedName>
</protein>
<evidence type="ECO:0000313" key="2">
    <source>
        <dbReference type="Proteomes" id="UP000054107"/>
    </source>
</evidence>
<dbReference type="Proteomes" id="UP000054107">
    <property type="component" value="Unassembled WGS sequence"/>
</dbReference>
<evidence type="ECO:0000313" key="1">
    <source>
        <dbReference type="EMBL" id="CEP09938.1"/>
    </source>
</evidence>
<proteinExistence type="predicted"/>
<dbReference type="AlphaFoldDB" id="A0A0B7N3F3"/>
<organism evidence="1 2">
    <name type="scientific">Parasitella parasitica</name>
    <dbReference type="NCBI Taxonomy" id="35722"/>
    <lineage>
        <taxon>Eukaryota</taxon>
        <taxon>Fungi</taxon>
        <taxon>Fungi incertae sedis</taxon>
        <taxon>Mucoromycota</taxon>
        <taxon>Mucoromycotina</taxon>
        <taxon>Mucoromycetes</taxon>
        <taxon>Mucorales</taxon>
        <taxon>Mucorineae</taxon>
        <taxon>Mucoraceae</taxon>
        <taxon>Parasitella</taxon>
    </lineage>
</organism>
<reference evidence="1 2" key="1">
    <citation type="submission" date="2014-09" db="EMBL/GenBank/DDBJ databases">
        <authorList>
            <person name="Ellenberger Sabrina"/>
        </authorList>
    </citation>
    <scope>NUCLEOTIDE SEQUENCE [LARGE SCALE GENOMIC DNA]</scope>
    <source>
        <strain evidence="1 2">CBS 412.66</strain>
    </source>
</reference>
<gene>
    <name evidence="1" type="primary">PARPA_03535.1 scaffold 8337</name>
</gene>
<sequence>MNLDGVQENAIHQINSIPSVWRFDRNAGQMRTTPIRLFFMSEDEEDNADHQPQTGDKSAAYLKRLNQTRTSQQYMALLQAPDSQWCGETGGADTIDDAVDSTAAANVVRGWRRNSCDVETYLDTVTFKNVLDADEQEFLIEPITLDELLQQVNWSVKASAPGSDGLVYPFLSLLFYHGLFAGNCPPVLWK</sequence>
<dbReference type="EMBL" id="LN722800">
    <property type="protein sequence ID" value="CEP09938.1"/>
    <property type="molecule type" value="Genomic_DNA"/>
</dbReference>
<name>A0A0B7N3F3_9FUNG</name>
<dbReference type="OrthoDB" id="2207227at2759"/>
<accession>A0A0B7N3F3</accession>